<keyword evidence="5" id="KW-1185">Reference proteome</keyword>
<evidence type="ECO:0000259" key="3">
    <source>
        <dbReference type="PROSITE" id="PS51000"/>
    </source>
</evidence>
<dbReference type="PANTHER" id="PTHR34580">
    <property type="match status" value="1"/>
</dbReference>
<name>A0A4Q7PMV6_9FIRM</name>
<dbReference type="InterPro" id="IPR013196">
    <property type="entry name" value="HTH_11"/>
</dbReference>
<keyword evidence="4" id="KW-0238">DNA-binding</keyword>
<dbReference type="AlphaFoldDB" id="A0A4Q7PMV6"/>
<evidence type="ECO:0000256" key="1">
    <source>
        <dbReference type="ARBA" id="ARBA00023015"/>
    </source>
</evidence>
<dbReference type="EMBL" id="SGXF01000001">
    <property type="protein sequence ID" value="RZT02184.1"/>
    <property type="molecule type" value="Genomic_DNA"/>
</dbReference>
<dbReference type="GO" id="GO:0003677">
    <property type="term" value="F:DNA binding"/>
    <property type="evidence" value="ECO:0007669"/>
    <property type="project" value="UniProtKB-KW"/>
</dbReference>
<dbReference type="PANTHER" id="PTHR34580:SF1">
    <property type="entry name" value="PROTEIN PAFC"/>
    <property type="match status" value="1"/>
</dbReference>
<comment type="caution">
    <text evidence="4">The sequence shown here is derived from an EMBL/GenBank/DDBJ whole genome shotgun (WGS) entry which is preliminary data.</text>
</comment>
<dbReference type="OrthoDB" id="9815009at2"/>
<keyword evidence="2" id="KW-0804">Transcription</keyword>
<dbReference type="Pfam" id="PF13280">
    <property type="entry name" value="WYL"/>
    <property type="match status" value="1"/>
</dbReference>
<evidence type="ECO:0000256" key="2">
    <source>
        <dbReference type="ARBA" id="ARBA00023163"/>
    </source>
</evidence>
<dbReference type="Pfam" id="PF08279">
    <property type="entry name" value="HTH_11"/>
    <property type="match status" value="1"/>
</dbReference>
<dbReference type="InterPro" id="IPR051534">
    <property type="entry name" value="CBASS_pafABC_assoc_protein"/>
</dbReference>
<sequence>MKVDRLYGITVFLMNHGRTSARSLAKHFEVSVRTIQRDIDSLCSAGIPVAAITGMNGGYELTKRFTLNNQIISQKDYSYILTALHGLSSATNNPDISNLYEKIISLIDENNAGMILDFSVLQEGNSKFLPLLQFAAFHRKAVRFSYSNSRNERRIHLVEPVAVIYRWYAWYLLAYSIVKDDYLTYKLLRMEDLEITEDAFSKEHGSPQTILANHDKNNMVTHTKVIVKCNPDFITKSYEYLNGKVLKYLDSNTVLMELSVVENEQLWLGTLLSFGDNVEVLFPQHIKERLISCAQKVISLYQKL</sequence>
<evidence type="ECO:0000313" key="5">
    <source>
        <dbReference type="Proteomes" id="UP000292927"/>
    </source>
</evidence>
<evidence type="ECO:0000313" key="4">
    <source>
        <dbReference type="EMBL" id="RZT02184.1"/>
    </source>
</evidence>
<dbReference type="GO" id="GO:0003700">
    <property type="term" value="F:DNA-binding transcription factor activity"/>
    <property type="evidence" value="ECO:0007669"/>
    <property type="project" value="InterPro"/>
</dbReference>
<protein>
    <submittedName>
        <fullName evidence="4">Putative DNA-binding transcriptional regulator YafY</fullName>
    </submittedName>
</protein>
<dbReference type="PROSITE" id="PS51000">
    <property type="entry name" value="HTH_DEOR_2"/>
    <property type="match status" value="1"/>
</dbReference>
<proteinExistence type="predicted"/>
<organism evidence="4 5">
    <name type="scientific">Cuneatibacter caecimuris</name>
    <dbReference type="NCBI Taxonomy" id="1796618"/>
    <lineage>
        <taxon>Bacteria</taxon>
        <taxon>Bacillati</taxon>
        <taxon>Bacillota</taxon>
        <taxon>Clostridia</taxon>
        <taxon>Lachnospirales</taxon>
        <taxon>Lachnospiraceae</taxon>
        <taxon>Cuneatibacter</taxon>
    </lineage>
</organism>
<dbReference type="PROSITE" id="PS52050">
    <property type="entry name" value="WYL"/>
    <property type="match status" value="1"/>
</dbReference>
<dbReference type="Gene3D" id="1.10.10.10">
    <property type="entry name" value="Winged helix-like DNA-binding domain superfamily/Winged helix DNA-binding domain"/>
    <property type="match status" value="1"/>
</dbReference>
<reference evidence="4 5" key="1">
    <citation type="submission" date="2019-02" db="EMBL/GenBank/DDBJ databases">
        <title>Genomic Encyclopedia of Type Strains, Phase IV (KMG-IV): sequencing the most valuable type-strain genomes for metagenomic binning, comparative biology and taxonomic classification.</title>
        <authorList>
            <person name="Goeker M."/>
        </authorList>
    </citation>
    <scope>NUCLEOTIDE SEQUENCE [LARGE SCALE GENOMIC DNA]</scope>
    <source>
        <strain evidence="4 5">DSM 29486</strain>
    </source>
</reference>
<dbReference type="InterPro" id="IPR036390">
    <property type="entry name" value="WH_DNA-bd_sf"/>
</dbReference>
<dbReference type="Proteomes" id="UP000292927">
    <property type="component" value="Unassembled WGS sequence"/>
</dbReference>
<dbReference type="InterPro" id="IPR036388">
    <property type="entry name" value="WH-like_DNA-bd_sf"/>
</dbReference>
<dbReference type="InterPro" id="IPR026881">
    <property type="entry name" value="WYL_dom"/>
</dbReference>
<dbReference type="RefSeq" id="WP_130432333.1">
    <property type="nucleotide sequence ID" value="NZ_SGXF01000001.1"/>
</dbReference>
<feature type="domain" description="HTH deoR-type" evidence="3">
    <location>
        <begin position="2"/>
        <end position="61"/>
    </location>
</feature>
<gene>
    <name evidence="4" type="ORF">EV209_0293</name>
</gene>
<accession>A0A4Q7PMV6</accession>
<dbReference type="InterPro" id="IPR001034">
    <property type="entry name" value="DeoR_HTH"/>
</dbReference>
<dbReference type="SUPFAM" id="SSF46785">
    <property type="entry name" value="Winged helix' DNA-binding domain"/>
    <property type="match status" value="1"/>
</dbReference>
<keyword evidence="1" id="KW-0805">Transcription regulation</keyword>